<dbReference type="SFLD" id="SFLDG00002">
    <property type="entry name" value="C1.7:_P-type_atpase_like"/>
    <property type="match status" value="1"/>
</dbReference>
<dbReference type="Gene3D" id="2.70.150.10">
    <property type="entry name" value="Calcium-transporting ATPase, cytoplasmic transduction domain A"/>
    <property type="match status" value="1"/>
</dbReference>
<dbReference type="Proteomes" id="UP001347146">
    <property type="component" value="Unassembled WGS sequence"/>
</dbReference>
<dbReference type="SUPFAM" id="SSF56784">
    <property type="entry name" value="HAD-like"/>
    <property type="match status" value="1"/>
</dbReference>
<evidence type="ECO:0000256" key="8">
    <source>
        <dbReference type="ARBA" id="ARBA00022989"/>
    </source>
</evidence>
<comment type="subcellular location">
    <subcellularLocation>
        <location evidence="1">Cell membrane</location>
        <topology evidence="1">Multi-pass membrane protein</topology>
    </subcellularLocation>
</comment>
<keyword evidence="5 10" id="KW-0547">Nucleotide-binding</keyword>
<dbReference type="CDD" id="cd00371">
    <property type="entry name" value="HMA"/>
    <property type="match status" value="1"/>
</dbReference>
<evidence type="ECO:0000256" key="7">
    <source>
        <dbReference type="ARBA" id="ARBA00022967"/>
    </source>
</evidence>
<dbReference type="InterPro" id="IPR006121">
    <property type="entry name" value="HMA_dom"/>
</dbReference>
<dbReference type="PANTHER" id="PTHR43520:SF8">
    <property type="entry name" value="P-TYPE CU(+) TRANSPORTER"/>
    <property type="match status" value="1"/>
</dbReference>
<evidence type="ECO:0000256" key="9">
    <source>
        <dbReference type="ARBA" id="ARBA00023136"/>
    </source>
</evidence>
<evidence type="ECO:0000313" key="13">
    <source>
        <dbReference type="Proteomes" id="UP001347146"/>
    </source>
</evidence>
<dbReference type="NCBIfam" id="TIGR01494">
    <property type="entry name" value="ATPase_P-type"/>
    <property type="match status" value="1"/>
</dbReference>
<keyword evidence="3 10" id="KW-0812">Transmembrane</keyword>
<dbReference type="InterPro" id="IPR044492">
    <property type="entry name" value="P_typ_ATPase_HD_dom"/>
</dbReference>
<dbReference type="Gene3D" id="3.30.70.100">
    <property type="match status" value="1"/>
</dbReference>
<feature type="domain" description="HMA" evidence="11">
    <location>
        <begin position="6"/>
        <end position="70"/>
    </location>
</feature>
<keyword evidence="4 10" id="KW-0479">Metal-binding</keyword>
<feature type="transmembrane region" description="Helical" evidence="10">
    <location>
        <begin position="355"/>
        <end position="375"/>
    </location>
</feature>
<feature type="transmembrane region" description="Helical" evidence="10">
    <location>
        <begin position="160"/>
        <end position="181"/>
    </location>
</feature>
<sequence length="759" mass="78256">MTVGIEHADFDIDGMTCASCANRIERKLNKLDGVRASVNYATEQAHVEYPSTIDRSALIAVVRDAGYDVAPDRSGPETDDVNGSDAGVDPELDALRQRLVISAVLSAPVIALAMIPAWQFTYWQWLSLTLAAPVVVWGGYPFHRAAWINLRHGATTMDTLVSMGTLAAFAWSLYALFLGTAGEPGMSHGFDLIATRGEGTGNIYLEAAAGVTTFLLAGRYFEKRAKRRAGDALRALMDLGAKDVAVLVDGRERRVPVADLAVGDQFVVRPGEKIATDGVVVDGVSAVDASIITGESVPVEVTAGDEVTGGTMNAAGRLVVRAGRVGADTALAQMAKMVADAQAGKTDAQRLADRISAFFVPAVITIAVATLGFWLGSAGAGGDSSDVAMAFTAAVAVLIIACPCALGLATPTALMVGTGRGAQLGILLKGPEVLESTRRIDTIVLDKTGTVTTGEMKLRSVVAGTEPDDPPADRVLRMAAAAESGSEHPIGAAIVVAARETSERETTAPLPTAHGFRAVEGSGVSADVDGVRVAVAKPASCGQLPAALAGAVDDAHTEGATAVVVTFDDRPVGVLVVGDTVKHSSAAAIAEFRRMGLTPVLLTGDNSGAAEHVARAVGIDRVIAEVDPAQKVAAIEQLQREGRTVAMAGDGVNDAGALVAADLGLAMGTGTDVAIAAGDLTVVSGDLWAVVDAIRLARRTLGTIKGNLFWAFAYNVAAIPVAAAGLLNPMLAGAAMALSSVFVVANSLRLRRFRAHPRL</sequence>
<dbReference type="SFLD" id="SFLDF00027">
    <property type="entry name" value="p-type_atpase"/>
    <property type="match status" value="1"/>
</dbReference>
<feature type="transmembrane region" description="Helical" evidence="10">
    <location>
        <begin position="122"/>
        <end position="140"/>
    </location>
</feature>
<gene>
    <name evidence="12" type="ORF">VZC37_23670</name>
</gene>
<evidence type="ECO:0000256" key="2">
    <source>
        <dbReference type="ARBA" id="ARBA00006024"/>
    </source>
</evidence>
<dbReference type="SUPFAM" id="SSF81653">
    <property type="entry name" value="Calcium ATPase, transduction domain A"/>
    <property type="match status" value="1"/>
</dbReference>
<dbReference type="InterPro" id="IPR059000">
    <property type="entry name" value="ATPase_P-type_domA"/>
</dbReference>
<feature type="transmembrane region" description="Helical" evidence="10">
    <location>
        <begin position="733"/>
        <end position="750"/>
    </location>
</feature>
<dbReference type="PROSITE" id="PS01047">
    <property type="entry name" value="HMA_1"/>
    <property type="match status" value="1"/>
</dbReference>
<organism evidence="12 13">
    <name type="scientific">Gordonia sesuvii</name>
    <dbReference type="NCBI Taxonomy" id="3116777"/>
    <lineage>
        <taxon>Bacteria</taxon>
        <taxon>Bacillati</taxon>
        <taxon>Actinomycetota</taxon>
        <taxon>Actinomycetes</taxon>
        <taxon>Mycobacteriales</taxon>
        <taxon>Gordoniaceae</taxon>
        <taxon>Gordonia</taxon>
    </lineage>
</organism>
<proteinExistence type="inferred from homology"/>
<evidence type="ECO:0000256" key="6">
    <source>
        <dbReference type="ARBA" id="ARBA00022840"/>
    </source>
</evidence>
<dbReference type="Pfam" id="PF00403">
    <property type="entry name" value="HMA"/>
    <property type="match status" value="1"/>
</dbReference>
<dbReference type="Pfam" id="PF00702">
    <property type="entry name" value="Hydrolase"/>
    <property type="match status" value="1"/>
</dbReference>
<dbReference type="Gene3D" id="3.40.50.1000">
    <property type="entry name" value="HAD superfamily/HAD-like"/>
    <property type="match status" value="1"/>
</dbReference>
<dbReference type="Gene3D" id="3.40.1110.10">
    <property type="entry name" value="Calcium-transporting ATPase, cytoplasmic domain N"/>
    <property type="match status" value="1"/>
</dbReference>
<evidence type="ECO:0000259" key="11">
    <source>
        <dbReference type="PROSITE" id="PS50846"/>
    </source>
</evidence>
<dbReference type="PROSITE" id="PS50846">
    <property type="entry name" value="HMA_2"/>
    <property type="match status" value="1"/>
</dbReference>
<dbReference type="InterPro" id="IPR023214">
    <property type="entry name" value="HAD_sf"/>
</dbReference>
<comment type="caution">
    <text evidence="12">The sequence shown here is derived from an EMBL/GenBank/DDBJ whole genome shotgun (WGS) entry which is preliminary data.</text>
</comment>
<dbReference type="InterPro" id="IPR036163">
    <property type="entry name" value="HMA_dom_sf"/>
</dbReference>
<accession>A0ABU7MLC0</accession>
<feature type="transmembrane region" description="Helical" evidence="10">
    <location>
        <begin position="201"/>
        <end position="221"/>
    </location>
</feature>
<evidence type="ECO:0000256" key="10">
    <source>
        <dbReference type="RuleBase" id="RU362081"/>
    </source>
</evidence>
<protein>
    <submittedName>
        <fullName evidence="12">Heavy metal translocating P-type ATPase</fullName>
    </submittedName>
</protein>
<evidence type="ECO:0000256" key="1">
    <source>
        <dbReference type="ARBA" id="ARBA00004651"/>
    </source>
</evidence>
<feature type="transmembrane region" description="Helical" evidence="10">
    <location>
        <begin position="708"/>
        <end position="727"/>
    </location>
</feature>
<dbReference type="InterPro" id="IPR018303">
    <property type="entry name" value="ATPase_P-typ_P_site"/>
</dbReference>
<dbReference type="SUPFAM" id="SSF55008">
    <property type="entry name" value="HMA, heavy metal-associated domain"/>
    <property type="match status" value="1"/>
</dbReference>
<evidence type="ECO:0000313" key="12">
    <source>
        <dbReference type="EMBL" id="MEE3853356.1"/>
    </source>
</evidence>
<dbReference type="PANTHER" id="PTHR43520">
    <property type="entry name" value="ATP7, ISOFORM B"/>
    <property type="match status" value="1"/>
</dbReference>
<evidence type="ECO:0000256" key="3">
    <source>
        <dbReference type="ARBA" id="ARBA00022692"/>
    </source>
</evidence>
<dbReference type="NCBIfam" id="TIGR01525">
    <property type="entry name" value="ATPase-IB_hvy"/>
    <property type="match status" value="1"/>
</dbReference>
<dbReference type="PROSITE" id="PS00154">
    <property type="entry name" value="ATPASE_E1_E2"/>
    <property type="match status" value="1"/>
</dbReference>
<feature type="transmembrane region" description="Helical" evidence="10">
    <location>
        <begin position="99"/>
        <end position="116"/>
    </location>
</feature>
<dbReference type="PRINTS" id="PR00943">
    <property type="entry name" value="CUATPASE"/>
</dbReference>
<dbReference type="SUPFAM" id="SSF81665">
    <property type="entry name" value="Calcium ATPase, transmembrane domain M"/>
    <property type="match status" value="1"/>
</dbReference>
<keyword evidence="9 10" id="KW-0472">Membrane</keyword>
<comment type="similarity">
    <text evidence="2 10">Belongs to the cation transport ATPase (P-type) (TC 3.A.3) family. Type IB subfamily.</text>
</comment>
<dbReference type="InterPro" id="IPR027256">
    <property type="entry name" value="P-typ_ATPase_IB"/>
</dbReference>
<evidence type="ECO:0000256" key="4">
    <source>
        <dbReference type="ARBA" id="ARBA00022723"/>
    </source>
</evidence>
<dbReference type="SFLD" id="SFLDS00003">
    <property type="entry name" value="Haloacid_Dehalogenase"/>
    <property type="match status" value="1"/>
</dbReference>
<keyword evidence="13" id="KW-1185">Reference proteome</keyword>
<dbReference type="RefSeq" id="WP_330436430.1">
    <property type="nucleotide sequence ID" value="NZ_JAZDUF010000010.1"/>
</dbReference>
<dbReference type="InterPro" id="IPR001757">
    <property type="entry name" value="P_typ_ATPase"/>
</dbReference>
<keyword evidence="7" id="KW-1278">Translocase</keyword>
<dbReference type="PRINTS" id="PR00119">
    <property type="entry name" value="CATATPASE"/>
</dbReference>
<dbReference type="InterPro" id="IPR023299">
    <property type="entry name" value="ATPase_P-typ_cyto_dom_N"/>
</dbReference>
<dbReference type="CDD" id="cd02094">
    <property type="entry name" value="P-type_ATPase_Cu-like"/>
    <property type="match status" value="1"/>
</dbReference>
<evidence type="ECO:0000256" key="5">
    <source>
        <dbReference type="ARBA" id="ARBA00022741"/>
    </source>
</evidence>
<dbReference type="InterPro" id="IPR017969">
    <property type="entry name" value="Heavy-metal-associated_CS"/>
</dbReference>
<keyword evidence="10" id="KW-1003">Cell membrane</keyword>
<dbReference type="NCBIfam" id="TIGR01512">
    <property type="entry name" value="ATPase-IB2_Cd"/>
    <property type="match status" value="1"/>
</dbReference>
<dbReference type="InterPro" id="IPR008250">
    <property type="entry name" value="ATPase_P-typ_transduc_dom_A_sf"/>
</dbReference>
<dbReference type="EMBL" id="JAZDUF010000010">
    <property type="protein sequence ID" value="MEE3853356.1"/>
    <property type="molecule type" value="Genomic_DNA"/>
</dbReference>
<dbReference type="InterPro" id="IPR023298">
    <property type="entry name" value="ATPase_P-typ_TM_dom_sf"/>
</dbReference>
<keyword evidence="8 10" id="KW-1133">Transmembrane helix</keyword>
<dbReference type="InterPro" id="IPR036412">
    <property type="entry name" value="HAD-like_sf"/>
</dbReference>
<dbReference type="Pfam" id="PF00122">
    <property type="entry name" value="E1-E2_ATPase"/>
    <property type="match status" value="1"/>
</dbReference>
<feature type="transmembrane region" description="Helical" evidence="10">
    <location>
        <begin position="387"/>
        <end position="410"/>
    </location>
</feature>
<name>A0ABU7MLC0_9ACTN</name>
<keyword evidence="6 10" id="KW-0067">ATP-binding</keyword>
<reference evidence="12 13" key="1">
    <citation type="submission" date="2024-01" db="EMBL/GenBank/DDBJ databases">
        <title>Draft genome sequence of Gordonia sp. LSe1-13.</title>
        <authorList>
            <person name="Suphannarot A."/>
            <person name="Mingma R."/>
        </authorList>
    </citation>
    <scope>NUCLEOTIDE SEQUENCE [LARGE SCALE GENOMIC DNA]</scope>
    <source>
        <strain evidence="12 13">LSe1-13</strain>
    </source>
</reference>